<evidence type="ECO:0000313" key="3">
    <source>
        <dbReference type="Proteomes" id="UP001295444"/>
    </source>
</evidence>
<keyword evidence="3" id="KW-1185">Reference proteome</keyword>
<evidence type="ECO:0000313" key="2">
    <source>
        <dbReference type="EMBL" id="CAH2284656.1"/>
    </source>
</evidence>
<feature type="compositionally biased region" description="Polar residues" evidence="1">
    <location>
        <begin position="48"/>
        <end position="70"/>
    </location>
</feature>
<organism evidence="2 3">
    <name type="scientific">Pelobates cultripes</name>
    <name type="common">Western spadefoot toad</name>
    <dbReference type="NCBI Taxonomy" id="61616"/>
    <lineage>
        <taxon>Eukaryota</taxon>
        <taxon>Metazoa</taxon>
        <taxon>Chordata</taxon>
        <taxon>Craniata</taxon>
        <taxon>Vertebrata</taxon>
        <taxon>Euteleostomi</taxon>
        <taxon>Amphibia</taxon>
        <taxon>Batrachia</taxon>
        <taxon>Anura</taxon>
        <taxon>Pelobatoidea</taxon>
        <taxon>Pelobatidae</taxon>
        <taxon>Pelobates</taxon>
    </lineage>
</organism>
<proteinExistence type="predicted"/>
<sequence length="144" mass="15900">MVASQSGKHSDLTEMADAAQPKTQTSQAITLDRIFEDFLAKLNHCLQAPSSQKPGCNSTHERPPSTQLPPTSRAPGRRHLNKHHPAAKRKKDKQRGRQTCTRPLTSHSLSTRQHTCLPAETSSYLTPGKGTRHCSKIHPLLPSQ</sequence>
<feature type="compositionally biased region" description="Basic residues" evidence="1">
    <location>
        <begin position="75"/>
        <end position="96"/>
    </location>
</feature>
<gene>
    <name evidence="2" type="ORF">PECUL_23A028814</name>
</gene>
<dbReference type="AlphaFoldDB" id="A0AAD1S258"/>
<name>A0AAD1S258_PELCU</name>
<dbReference type="Proteomes" id="UP001295444">
    <property type="component" value="Chromosome 04"/>
</dbReference>
<protein>
    <submittedName>
        <fullName evidence="2">Uncharacterized protein</fullName>
    </submittedName>
</protein>
<accession>A0AAD1S258</accession>
<feature type="region of interest" description="Disordered" evidence="1">
    <location>
        <begin position="1"/>
        <end position="27"/>
    </location>
</feature>
<dbReference type="EMBL" id="OW240915">
    <property type="protein sequence ID" value="CAH2284656.1"/>
    <property type="molecule type" value="Genomic_DNA"/>
</dbReference>
<evidence type="ECO:0000256" key="1">
    <source>
        <dbReference type="SAM" id="MobiDB-lite"/>
    </source>
</evidence>
<feature type="compositionally biased region" description="Polar residues" evidence="1">
    <location>
        <begin position="97"/>
        <end position="125"/>
    </location>
</feature>
<feature type="region of interest" description="Disordered" evidence="1">
    <location>
        <begin position="46"/>
        <end position="144"/>
    </location>
</feature>
<reference evidence="2" key="1">
    <citation type="submission" date="2022-03" db="EMBL/GenBank/DDBJ databases">
        <authorList>
            <person name="Alioto T."/>
            <person name="Alioto T."/>
            <person name="Gomez Garrido J."/>
        </authorList>
    </citation>
    <scope>NUCLEOTIDE SEQUENCE</scope>
</reference>